<dbReference type="GO" id="GO:0016558">
    <property type="term" value="P:protein import into peroxisome matrix"/>
    <property type="evidence" value="ECO:0007669"/>
    <property type="project" value="TreeGrafter"/>
</dbReference>
<dbReference type="GO" id="GO:0005778">
    <property type="term" value="C:peroxisomal membrane"/>
    <property type="evidence" value="ECO:0007669"/>
    <property type="project" value="TreeGrafter"/>
</dbReference>
<dbReference type="PANTHER" id="PTHR23077:SF9">
    <property type="entry name" value="PEROXISOMAL ATPASE PEX6"/>
    <property type="match status" value="1"/>
</dbReference>
<evidence type="ECO:0000256" key="1">
    <source>
        <dbReference type="ARBA" id="ARBA00004370"/>
    </source>
</evidence>
<dbReference type="PROSITE" id="PS00674">
    <property type="entry name" value="AAA"/>
    <property type="match status" value="1"/>
</dbReference>
<dbReference type="Pfam" id="PF00004">
    <property type="entry name" value="AAA"/>
    <property type="match status" value="1"/>
</dbReference>
<feature type="domain" description="AAA+ ATPase" evidence="12">
    <location>
        <begin position="153"/>
        <end position="292"/>
    </location>
</feature>
<dbReference type="InterPro" id="IPR050168">
    <property type="entry name" value="AAA_ATPase_domain"/>
</dbReference>
<dbReference type="InterPro" id="IPR003959">
    <property type="entry name" value="ATPase_AAA_core"/>
</dbReference>
<organism evidence="13 14">
    <name type="scientific">Cymbomonas tetramitiformis</name>
    <dbReference type="NCBI Taxonomy" id="36881"/>
    <lineage>
        <taxon>Eukaryota</taxon>
        <taxon>Viridiplantae</taxon>
        <taxon>Chlorophyta</taxon>
        <taxon>Pyramimonadophyceae</taxon>
        <taxon>Pyramimonadales</taxon>
        <taxon>Pyramimonadaceae</taxon>
        <taxon>Cymbomonas</taxon>
    </lineage>
</organism>
<dbReference type="Proteomes" id="UP001190700">
    <property type="component" value="Unassembled WGS sequence"/>
</dbReference>
<keyword evidence="14" id="KW-1185">Reference proteome</keyword>
<keyword evidence="6 11" id="KW-0067">ATP-binding</keyword>
<dbReference type="InterPro" id="IPR047533">
    <property type="entry name" value="RecA-like_PEX6_r2"/>
</dbReference>
<dbReference type="InterPro" id="IPR003960">
    <property type="entry name" value="ATPase_AAA_CS"/>
</dbReference>
<dbReference type="GO" id="GO:0005524">
    <property type="term" value="F:ATP binding"/>
    <property type="evidence" value="ECO:0007669"/>
    <property type="project" value="UniProtKB-KW"/>
</dbReference>
<comment type="catalytic activity">
    <reaction evidence="10">
        <text>ATP + H2O = ADP + phosphate + H(+)</text>
        <dbReference type="Rhea" id="RHEA:13065"/>
        <dbReference type="ChEBI" id="CHEBI:15377"/>
        <dbReference type="ChEBI" id="CHEBI:15378"/>
        <dbReference type="ChEBI" id="CHEBI:30616"/>
        <dbReference type="ChEBI" id="CHEBI:43474"/>
        <dbReference type="ChEBI" id="CHEBI:456216"/>
    </reaction>
    <physiologicalReaction direction="left-to-right" evidence="10">
        <dbReference type="Rhea" id="RHEA:13066"/>
    </physiologicalReaction>
</comment>
<comment type="similarity">
    <text evidence="2 11">Belongs to the AAA ATPase family.</text>
</comment>
<evidence type="ECO:0000259" key="12">
    <source>
        <dbReference type="SMART" id="SM00382"/>
    </source>
</evidence>
<dbReference type="Gene3D" id="3.40.50.300">
    <property type="entry name" value="P-loop containing nucleotide triphosphate hydrolases"/>
    <property type="match status" value="1"/>
</dbReference>
<dbReference type="SMART" id="SM00382">
    <property type="entry name" value="AAA"/>
    <property type="match status" value="1"/>
</dbReference>
<accession>A0AAE0GA94</accession>
<reference evidence="13 14" key="1">
    <citation type="journal article" date="2015" name="Genome Biol. Evol.">
        <title>Comparative Genomics of a Bacterivorous Green Alga Reveals Evolutionary Causalities and Consequences of Phago-Mixotrophic Mode of Nutrition.</title>
        <authorList>
            <person name="Burns J.A."/>
            <person name="Paasch A."/>
            <person name="Narechania A."/>
            <person name="Kim E."/>
        </authorList>
    </citation>
    <scope>NUCLEOTIDE SEQUENCE [LARGE SCALE GENOMIC DNA]</scope>
    <source>
        <strain evidence="13 14">PLY_AMNH</strain>
    </source>
</reference>
<keyword evidence="7" id="KW-0472">Membrane</keyword>
<comment type="caution">
    <text evidence="13">The sequence shown here is derived from an EMBL/GenBank/DDBJ whole genome shotgun (WGS) entry which is preliminary data.</text>
</comment>
<feature type="non-terminal residue" evidence="13">
    <location>
        <position position="1"/>
    </location>
</feature>
<evidence type="ECO:0000313" key="14">
    <source>
        <dbReference type="Proteomes" id="UP001190700"/>
    </source>
</evidence>
<evidence type="ECO:0000256" key="6">
    <source>
        <dbReference type="ARBA" id="ARBA00022840"/>
    </source>
</evidence>
<evidence type="ECO:0000256" key="10">
    <source>
        <dbReference type="ARBA" id="ARBA00048778"/>
    </source>
</evidence>
<dbReference type="SUPFAM" id="SSF52540">
    <property type="entry name" value="P-loop containing nucleoside triphosphate hydrolases"/>
    <property type="match status" value="1"/>
</dbReference>
<evidence type="ECO:0000256" key="11">
    <source>
        <dbReference type="RuleBase" id="RU003651"/>
    </source>
</evidence>
<keyword evidence="5" id="KW-0378">Hydrolase</keyword>
<dbReference type="CDD" id="cd19527">
    <property type="entry name" value="RecA-like_PEX6_r2"/>
    <property type="match status" value="1"/>
</dbReference>
<evidence type="ECO:0000256" key="4">
    <source>
        <dbReference type="ARBA" id="ARBA00022741"/>
    </source>
</evidence>
<sequence>VEVGLPNEEERLSLLQSLFGASIASPRGGKGGREGTSLTEEHLKDLAKTLSGSTGKDIRSLASVAGAAAVRRVCAEQHPGTSRAQEHIAVQKEDLDEGVKHAKKRQNRAIGAPQVPSVRWSDVGGLEDVKRAILDTVQLPLQHKALFVSGLRQRSGVLLYGPPGTGKTLLAKAVATECSLNFLSVKGPELINMYIGESEKNVREVFERARRAKPCVVFFDELDALAPARGVGGDSGGVMDRVVSQLLAELDGMQGGEPELFVMGASNRPDLIDTALLRPGRFDRLLYVGVSNDIPGRARIIQALTRKFDMADDLDLEEVSRACPPRATGADMYGLCSAAWLQAVRRHIASLPSSSQTPSNLDSMEGSDARSTKVVVTAEDFKDAVADLRPSLSEDELLKYERLRATFQGQQNG</sequence>
<keyword evidence="4 11" id="KW-0547">Nucleotide-binding</keyword>
<evidence type="ECO:0000313" key="13">
    <source>
        <dbReference type="EMBL" id="KAK3274148.1"/>
    </source>
</evidence>
<proteinExistence type="inferred from homology"/>
<dbReference type="InterPro" id="IPR027417">
    <property type="entry name" value="P-loop_NTPase"/>
</dbReference>
<keyword evidence="3" id="KW-0962">Peroxisome biogenesis</keyword>
<evidence type="ECO:0000256" key="5">
    <source>
        <dbReference type="ARBA" id="ARBA00022801"/>
    </source>
</evidence>
<dbReference type="EMBL" id="LGRX02007903">
    <property type="protein sequence ID" value="KAK3274148.1"/>
    <property type="molecule type" value="Genomic_DNA"/>
</dbReference>
<dbReference type="FunFam" id="3.40.50.300:FF:000109">
    <property type="entry name" value="Peroxisomal biogenesis factor 6"/>
    <property type="match status" value="1"/>
</dbReference>
<evidence type="ECO:0000256" key="7">
    <source>
        <dbReference type="ARBA" id="ARBA00023136"/>
    </source>
</evidence>
<evidence type="ECO:0000256" key="8">
    <source>
        <dbReference type="ARBA" id="ARBA00034811"/>
    </source>
</evidence>
<name>A0AAE0GA94_9CHLO</name>
<dbReference type="InterPro" id="IPR003593">
    <property type="entry name" value="AAA+_ATPase"/>
</dbReference>
<dbReference type="AlphaFoldDB" id="A0AAE0GA94"/>
<evidence type="ECO:0000256" key="9">
    <source>
        <dbReference type="ARBA" id="ARBA00034920"/>
    </source>
</evidence>
<evidence type="ECO:0000256" key="2">
    <source>
        <dbReference type="ARBA" id="ARBA00006914"/>
    </source>
</evidence>
<protein>
    <recommendedName>
        <fullName evidence="8">Peroxisomal ATPase PEX6</fullName>
    </recommendedName>
    <alternativeName>
        <fullName evidence="9">Peroxin-6</fullName>
    </alternativeName>
</protein>
<dbReference type="PANTHER" id="PTHR23077">
    <property type="entry name" value="AAA-FAMILY ATPASE"/>
    <property type="match status" value="1"/>
</dbReference>
<evidence type="ECO:0000256" key="3">
    <source>
        <dbReference type="ARBA" id="ARBA00022593"/>
    </source>
</evidence>
<gene>
    <name evidence="13" type="ORF">CYMTET_17657</name>
</gene>
<dbReference type="GO" id="GO:0005829">
    <property type="term" value="C:cytosol"/>
    <property type="evidence" value="ECO:0007669"/>
    <property type="project" value="TreeGrafter"/>
</dbReference>
<dbReference type="GO" id="GO:0016887">
    <property type="term" value="F:ATP hydrolysis activity"/>
    <property type="evidence" value="ECO:0007669"/>
    <property type="project" value="InterPro"/>
</dbReference>
<comment type="subcellular location">
    <subcellularLocation>
        <location evidence="1">Membrane</location>
    </subcellularLocation>
</comment>
<dbReference type="Gene3D" id="1.10.8.60">
    <property type="match status" value="2"/>
</dbReference>